<evidence type="ECO:0000256" key="4">
    <source>
        <dbReference type="PROSITE-ProRule" id="PRU00335"/>
    </source>
</evidence>
<dbReference type="SUPFAM" id="SSF46689">
    <property type="entry name" value="Homeodomain-like"/>
    <property type="match status" value="1"/>
</dbReference>
<keyword evidence="1" id="KW-0805">Transcription regulation</keyword>
<feature type="region of interest" description="Disordered" evidence="5">
    <location>
        <begin position="62"/>
        <end position="87"/>
    </location>
</feature>
<dbReference type="Pfam" id="PF00440">
    <property type="entry name" value="TetR_N"/>
    <property type="match status" value="1"/>
</dbReference>
<evidence type="ECO:0000313" key="7">
    <source>
        <dbReference type="EMBL" id="TWG38135.1"/>
    </source>
</evidence>
<sequence>MSCCRHLRHRCTAPSARNHRASKERCAPQQCETARFLAAYDKAALTRPQALATLLTSQSLKIAGLTTPPPPSSATTSTKRERRKEARPGELLEAALDLFVEKGFAATRVDEVAARAGVSKGTLFLYFPSKEELFKAVVRENIAGRFAEWNSELETFVGTTSEVLRYCYQVWWERIGCTKASGITKLMLSEAQNFPEIAQFYQHEVILPGQALIRRILERGIARGEFRPVNLDYAVYLVLAPMIFLMMWKHSVGACVPDAQELTPEQYIETQIDNILHGLCVRSEAPAASGAAGTLPSDKPSPPPSFTRSRTP</sequence>
<feature type="DNA-binding region" description="H-T-H motif" evidence="4">
    <location>
        <begin position="108"/>
        <end position="127"/>
    </location>
</feature>
<dbReference type="InterPro" id="IPR036271">
    <property type="entry name" value="Tet_transcr_reg_TetR-rel_C_sf"/>
</dbReference>
<accession>A0A561XPV3</accession>
<evidence type="ECO:0000259" key="6">
    <source>
        <dbReference type="PROSITE" id="PS50977"/>
    </source>
</evidence>
<dbReference type="Gene3D" id="1.10.10.60">
    <property type="entry name" value="Homeodomain-like"/>
    <property type="match status" value="1"/>
</dbReference>
<dbReference type="EMBL" id="VJWE01000012">
    <property type="protein sequence ID" value="TWG38135.1"/>
    <property type="molecule type" value="Genomic_DNA"/>
</dbReference>
<dbReference type="InterPro" id="IPR011075">
    <property type="entry name" value="TetR_C"/>
</dbReference>
<dbReference type="InterPro" id="IPR050109">
    <property type="entry name" value="HTH-type_TetR-like_transc_reg"/>
</dbReference>
<protein>
    <submittedName>
        <fullName evidence="7">TetR family transcriptional regulator</fullName>
    </submittedName>
</protein>
<evidence type="ECO:0000256" key="3">
    <source>
        <dbReference type="ARBA" id="ARBA00023163"/>
    </source>
</evidence>
<proteinExistence type="predicted"/>
<keyword evidence="2 4" id="KW-0238">DNA-binding</keyword>
<dbReference type="Gene3D" id="1.10.357.10">
    <property type="entry name" value="Tetracycline Repressor, domain 2"/>
    <property type="match status" value="1"/>
</dbReference>
<organism evidence="7 8">
    <name type="scientific">Acidovorax delafieldii</name>
    <name type="common">Pseudomonas delafieldii</name>
    <dbReference type="NCBI Taxonomy" id="47920"/>
    <lineage>
        <taxon>Bacteria</taxon>
        <taxon>Pseudomonadati</taxon>
        <taxon>Pseudomonadota</taxon>
        <taxon>Betaproteobacteria</taxon>
        <taxon>Burkholderiales</taxon>
        <taxon>Comamonadaceae</taxon>
        <taxon>Acidovorax</taxon>
    </lineage>
</organism>
<dbReference type="SUPFAM" id="SSF48498">
    <property type="entry name" value="Tetracyclin repressor-like, C-terminal domain"/>
    <property type="match status" value="1"/>
</dbReference>
<dbReference type="GO" id="GO:0000976">
    <property type="term" value="F:transcription cis-regulatory region binding"/>
    <property type="evidence" value="ECO:0007669"/>
    <property type="project" value="TreeGrafter"/>
</dbReference>
<dbReference type="Proteomes" id="UP000321485">
    <property type="component" value="Unassembled WGS sequence"/>
</dbReference>
<comment type="caution">
    <text evidence="7">The sequence shown here is derived from an EMBL/GenBank/DDBJ whole genome shotgun (WGS) entry which is preliminary data.</text>
</comment>
<keyword evidence="3" id="KW-0804">Transcription</keyword>
<feature type="domain" description="HTH tetR-type" evidence="6">
    <location>
        <begin position="85"/>
        <end position="145"/>
    </location>
</feature>
<dbReference type="AlphaFoldDB" id="A0A561XPV3"/>
<dbReference type="InterPro" id="IPR009057">
    <property type="entry name" value="Homeodomain-like_sf"/>
</dbReference>
<dbReference type="PANTHER" id="PTHR30055:SF223">
    <property type="entry name" value="HTH-TYPE TRANSCRIPTIONAL REGULATOR UIDR"/>
    <property type="match status" value="1"/>
</dbReference>
<evidence type="ECO:0000313" key="8">
    <source>
        <dbReference type="Proteomes" id="UP000321485"/>
    </source>
</evidence>
<gene>
    <name evidence="7" type="ORF">ATF69_2075</name>
</gene>
<evidence type="ECO:0000256" key="2">
    <source>
        <dbReference type="ARBA" id="ARBA00023125"/>
    </source>
</evidence>
<dbReference type="InterPro" id="IPR001647">
    <property type="entry name" value="HTH_TetR"/>
</dbReference>
<dbReference type="PROSITE" id="PS50977">
    <property type="entry name" value="HTH_TETR_2"/>
    <property type="match status" value="1"/>
</dbReference>
<evidence type="ECO:0000256" key="1">
    <source>
        <dbReference type="ARBA" id="ARBA00023015"/>
    </source>
</evidence>
<dbReference type="PANTHER" id="PTHR30055">
    <property type="entry name" value="HTH-TYPE TRANSCRIPTIONAL REGULATOR RUTR"/>
    <property type="match status" value="1"/>
</dbReference>
<dbReference type="Pfam" id="PF16859">
    <property type="entry name" value="TetR_C_11"/>
    <property type="match status" value="1"/>
</dbReference>
<dbReference type="GO" id="GO:0003700">
    <property type="term" value="F:DNA-binding transcription factor activity"/>
    <property type="evidence" value="ECO:0007669"/>
    <property type="project" value="TreeGrafter"/>
</dbReference>
<evidence type="ECO:0000256" key="5">
    <source>
        <dbReference type="SAM" id="MobiDB-lite"/>
    </source>
</evidence>
<name>A0A561XPV3_ACIDE</name>
<feature type="region of interest" description="Disordered" evidence="5">
    <location>
        <begin position="288"/>
        <end position="312"/>
    </location>
</feature>
<dbReference type="FunFam" id="1.10.10.60:FF:000141">
    <property type="entry name" value="TetR family transcriptional regulator"/>
    <property type="match status" value="1"/>
</dbReference>
<reference evidence="7 8" key="1">
    <citation type="journal article" date="2015" name="Stand. Genomic Sci.">
        <title>Genomic Encyclopedia of Bacterial and Archaeal Type Strains, Phase III: the genomes of soil and plant-associated and newly described type strains.</title>
        <authorList>
            <person name="Whitman W.B."/>
            <person name="Woyke T."/>
            <person name="Klenk H.P."/>
            <person name="Zhou Y."/>
            <person name="Lilburn T.G."/>
            <person name="Beck B.J."/>
            <person name="De Vos P."/>
            <person name="Vandamme P."/>
            <person name="Eisen J.A."/>
            <person name="Garrity G."/>
            <person name="Hugenholtz P."/>
            <person name="Kyrpides N.C."/>
        </authorList>
    </citation>
    <scope>NUCLEOTIDE SEQUENCE [LARGE SCALE GENOMIC DNA]</scope>
    <source>
        <strain evidence="7 8">DSM 64</strain>
    </source>
</reference>
<dbReference type="PRINTS" id="PR00455">
    <property type="entry name" value="HTHTETR"/>
</dbReference>